<keyword evidence="3 6" id="KW-0479">Metal-binding</keyword>
<dbReference type="InterPro" id="IPR034686">
    <property type="entry name" value="Terpene_cyclase-like_2"/>
</dbReference>
<keyword evidence="8" id="KW-1185">Reference proteome</keyword>
<keyword evidence="4 6" id="KW-0460">Magnesium</keyword>
<dbReference type="SUPFAM" id="SSF48576">
    <property type="entry name" value="Terpenoid synthases"/>
    <property type="match status" value="1"/>
</dbReference>
<dbReference type="GO" id="GO:0046872">
    <property type="term" value="F:metal ion binding"/>
    <property type="evidence" value="ECO:0007669"/>
    <property type="project" value="UniProtKB-KW"/>
</dbReference>
<dbReference type="PANTHER" id="PTHR35201:SF4">
    <property type="entry name" value="BETA-PINACENE SYNTHASE-RELATED"/>
    <property type="match status" value="1"/>
</dbReference>
<evidence type="ECO:0000256" key="1">
    <source>
        <dbReference type="ARBA" id="ARBA00001946"/>
    </source>
</evidence>
<dbReference type="PANTHER" id="PTHR35201">
    <property type="entry name" value="TERPENE SYNTHASE"/>
    <property type="match status" value="1"/>
</dbReference>
<dbReference type="OrthoDB" id="2861623at2759"/>
<evidence type="ECO:0000313" key="7">
    <source>
        <dbReference type="EMBL" id="KAF7326753.1"/>
    </source>
</evidence>
<evidence type="ECO:0000256" key="2">
    <source>
        <dbReference type="ARBA" id="ARBA00006333"/>
    </source>
</evidence>
<dbReference type="InterPro" id="IPR008949">
    <property type="entry name" value="Isoprenoid_synthase_dom_sf"/>
</dbReference>
<dbReference type="Pfam" id="PF19086">
    <property type="entry name" value="Terpene_syn_C_2"/>
    <property type="match status" value="1"/>
</dbReference>
<accession>A0A8H6TZ35</accession>
<sequence length="357" mass="41748">MENLPRTFCLPPLRTILAEFNAPSQFHPMKEQAKLDACKWFLSFQHGNKRWAEMIMQAGAEDMAAAMYHDLGFDDLVLTLQWYFWGFLIDDTIDSQQLSPEGVRNIVHLYEDVQCNRHLDETVPPPLIIAIFQSVWKKMREKKRLGFERLFAEASIAYVRGLPQVNGFRSSVGLPDKETYKRHRRKNVFVEPAFHFTGFIMDLNIDDEIVRSAAMQEAYAHLSEIGWLVNDILSWNAEQRRGDMWNFISITMIQDKKTVQEAIDDAEQELKSQVTQWRSAKMNVLETYRTHQDIRDLTLLIERNELWALIAVEYSYNWAAIRYFGSRENSEQAQRTGIVHIMPRRQEKVTDAGENHS</sequence>
<reference evidence="7" key="1">
    <citation type="submission" date="2020-05" db="EMBL/GenBank/DDBJ databases">
        <title>Mycena genomes resolve the evolution of fungal bioluminescence.</title>
        <authorList>
            <person name="Tsai I.J."/>
        </authorList>
    </citation>
    <scope>NUCLEOTIDE SEQUENCE</scope>
    <source>
        <strain evidence="7">CCC161011</strain>
    </source>
</reference>
<comment type="caution">
    <text evidence="7">The sequence shown here is derived from an EMBL/GenBank/DDBJ whole genome shotgun (WGS) entry which is preliminary data.</text>
</comment>
<dbReference type="Proteomes" id="UP000620124">
    <property type="component" value="Unassembled WGS sequence"/>
</dbReference>
<gene>
    <name evidence="7" type="ORF">MVEN_02594300</name>
</gene>
<name>A0A8H6TZ35_9AGAR</name>
<evidence type="ECO:0000256" key="3">
    <source>
        <dbReference type="ARBA" id="ARBA00022723"/>
    </source>
</evidence>
<evidence type="ECO:0000256" key="5">
    <source>
        <dbReference type="ARBA" id="ARBA00023239"/>
    </source>
</evidence>
<evidence type="ECO:0000256" key="4">
    <source>
        <dbReference type="ARBA" id="ARBA00022842"/>
    </source>
</evidence>
<comment type="similarity">
    <text evidence="2 6">Belongs to the terpene synthase family.</text>
</comment>
<dbReference type="AlphaFoldDB" id="A0A8H6TZ35"/>
<evidence type="ECO:0000256" key="6">
    <source>
        <dbReference type="RuleBase" id="RU366034"/>
    </source>
</evidence>
<proteinExistence type="inferred from homology"/>
<keyword evidence="5 6" id="KW-0456">Lyase</keyword>
<comment type="cofactor">
    <cofactor evidence="1 6">
        <name>Mg(2+)</name>
        <dbReference type="ChEBI" id="CHEBI:18420"/>
    </cofactor>
</comment>
<dbReference type="EC" id="4.2.3.-" evidence="6"/>
<dbReference type="Gene3D" id="1.10.600.10">
    <property type="entry name" value="Farnesyl Diphosphate Synthase"/>
    <property type="match status" value="1"/>
</dbReference>
<dbReference type="EMBL" id="JACAZI010000040">
    <property type="protein sequence ID" value="KAF7326753.1"/>
    <property type="molecule type" value="Genomic_DNA"/>
</dbReference>
<organism evidence="7 8">
    <name type="scientific">Mycena venus</name>
    <dbReference type="NCBI Taxonomy" id="2733690"/>
    <lineage>
        <taxon>Eukaryota</taxon>
        <taxon>Fungi</taxon>
        <taxon>Dikarya</taxon>
        <taxon>Basidiomycota</taxon>
        <taxon>Agaricomycotina</taxon>
        <taxon>Agaricomycetes</taxon>
        <taxon>Agaricomycetidae</taxon>
        <taxon>Agaricales</taxon>
        <taxon>Marasmiineae</taxon>
        <taxon>Mycenaceae</taxon>
        <taxon>Mycena</taxon>
    </lineage>
</organism>
<protein>
    <recommendedName>
        <fullName evidence="6">Terpene synthase</fullName>
        <ecNumber evidence="6">4.2.3.-</ecNumber>
    </recommendedName>
</protein>
<dbReference type="SFLD" id="SFLDS00005">
    <property type="entry name" value="Isoprenoid_Synthase_Type_I"/>
    <property type="match status" value="1"/>
</dbReference>
<dbReference type="GO" id="GO:0008299">
    <property type="term" value="P:isoprenoid biosynthetic process"/>
    <property type="evidence" value="ECO:0007669"/>
    <property type="project" value="UniProtKB-ARBA"/>
</dbReference>
<evidence type="ECO:0000313" key="8">
    <source>
        <dbReference type="Proteomes" id="UP000620124"/>
    </source>
</evidence>
<dbReference type="SFLD" id="SFLDG01020">
    <property type="entry name" value="Terpene_Cyclase_Like_2"/>
    <property type="match status" value="1"/>
</dbReference>
<dbReference type="GO" id="GO:0010333">
    <property type="term" value="F:terpene synthase activity"/>
    <property type="evidence" value="ECO:0007669"/>
    <property type="project" value="InterPro"/>
</dbReference>